<keyword evidence="1" id="KW-0808">Transferase</keyword>
<dbReference type="AlphaFoldDB" id="A0A1R2BI96"/>
<reference evidence="4 5" key="1">
    <citation type="submission" date="2016-11" db="EMBL/GenBank/DDBJ databases">
        <title>The macronuclear genome of Stentor coeruleus: a giant cell with tiny introns.</title>
        <authorList>
            <person name="Slabodnick M."/>
            <person name="Ruby J.G."/>
            <person name="Reiff S.B."/>
            <person name="Swart E.C."/>
            <person name="Gosai S."/>
            <person name="Prabakaran S."/>
            <person name="Witkowska E."/>
            <person name="Larue G.E."/>
            <person name="Fisher S."/>
            <person name="Freeman R.M."/>
            <person name="Gunawardena J."/>
            <person name="Chu W."/>
            <person name="Stover N.A."/>
            <person name="Gregory B.D."/>
            <person name="Nowacki M."/>
            <person name="Derisi J."/>
            <person name="Roy S.W."/>
            <person name="Marshall W.F."/>
            <person name="Sood P."/>
        </authorList>
    </citation>
    <scope>NUCLEOTIDE SEQUENCE [LARGE SCALE GENOMIC DNA]</scope>
    <source>
        <strain evidence="4">WM001</strain>
    </source>
</reference>
<dbReference type="SMART" id="SM00330">
    <property type="entry name" value="PIPKc"/>
    <property type="match status" value="1"/>
</dbReference>
<evidence type="ECO:0000259" key="3">
    <source>
        <dbReference type="PROSITE" id="PS51455"/>
    </source>
</evidence>
<keyword evidence="2" id="KW-0812">Transmembrane</keyword>
<keyword evidence="5" id="KW-1185">Reference proteome</keyword>
<gene>
    <name evidence="4" type="ORF">SteCoe_24125</name>
</gene>
<organism evidence="4 5">
    <name type="scientific">Stentor coeruleus</name>
    <dbReference type="NCBI Taxonomy" id="5963"/>
    <lineage>
        <taxon>Eukaryota</taxon>
        <taxon>Sar</taxon>
        <taxon>Alveolata</taxon>
        <taxon>Ciliophora</taxon>
        <taxon>Postciliodesmatophora</taxon>
        <taxon>Heterotrichea</taxon>
        <taxon>Heterotrichida</taxon>
        <taxon>Stentoridae</taxon>
        <taxon>Stentor</taxon>
    </lineage>
</organism>
<dbReference type="Pfam" id="PF01504">
    <property type="entry name" value="PIP5K"/>
    <property type="match status" value="2"/>
</dbReference>
<evidence type="ECO:0000313" key="5">
    <source>
        <dbReference type="Proteomes" id="UP000187209"/>
    </source>
</evidence>
<dbReference type="Gene3D" id="3.30.800.10">
    <property type="entry name" value="Phosphatidylinositol Phosphate Kinase II Beta"/>
    <property type="match status" value="1"/>
</dbReference>
<dbReference type="PANTHER" id="PTHR23086">
    <property type="entry name" value="PHOSPHATIDYLINOSITOL-4-PHOSPHATE 5-KINASE"/>
    <property type="match status" value="1"/>
</dbReference>
<feature type="domain" description="PIPK" evidence="3">
    <location>
        <begin position="188"/>
        <end position="524"/>
    </location>
</feature>
<feature type="transmembrane region" description="Helical" evidence="2">
    <location>
        <begin position="7"/>
        <end position="26"/>
    </location>
</feature>
<accession>A0A1R2BI96</accession>
<dbReference type="GO" id="GO:0016308">
    <property type="term" value="F:1-phosphatidylinositol-4-phosphate 5-kinase activity"/>
    <property type="evidence" value="ECO:0007669"/>
    <property type="project" value="TreeGrafter"/>
</dbReference>
<feature type="transmembrane region" description="Helical" evidence="2">
    <location>
        <begin position="46"/>
        <end position="64"/>
    </location>
</feature>
<dbReference type="Proteomes" id="UP000187209">
    <property type="component" value="Unassembled WGS sequence"/>
</dbReference>
<comment type="caution">
    <text evidence="4">The sequence shown here is derived from an EMBL/GenBank/DDBJ whole genome shotgun (WGS) entry which is preliminary data.</text>
</comment>
<dbReference type="PROSITE" id="PS51455">
    <property type="entry name" value="PIPK"/>
    <property type="match status" value="1"/>
</dbReference>
<dbReference type="InterPro" id="IPR023610">
    <property type="entry name" value="PInositol-4/5-P-5/4-kinase"/>
</dbReference>
<dbReference type="InterPro" id="IPR027484">
    <property type="entry name" value="PInositol-4-P-5-kinase_N"/>
</dbReference>
<keyword evidence="1" id="KW-0418">Kinase</keyword>
<evidence type="ECO:0000256" key="1">
    <source>
        <dbReference type="PROSITE-ProRule" id="PRU00781"/>
    </source>
</evidence>
<name>A0A1R2BI96_9CILI</name>
<dbReference type="InterPro" id="IPR027483">
    <property type="entry name" value="PInositol-4-P-4/5-kinase_C_sf"/>
</dbReference>
<protein>
    <recommendedName>
        <fullName evidence="3">PIPK domain-containing protein</fullName>
    </recommendedName>
</protein>
<dbReference type="GO" id="GO:0005524">
    <property type="term" value="F:ATP binding"/>
    <property type="evidence" value="ECO:0007669"/>
    <property type="project" value="UniProtKB-UniRule"/>
</dbReference>
<dbReference type="PANTHER" id="PTHR23086:SF8">
    <property type="entry name" value="PHOSPHATIDYLINOSITOL 5-PHOSPHATE 4-KINASE, ISOFORM A"/>
    <property type="match status" value="1"/>
</dbReference>
<keyword evidence="1" id="KW-0547">Nucleotide-binding</keyword>
<proteinExistence type="predicted"/>
<dbReference type="EMBL" id="MPUH01000628">
    <property type="protein sequence ID" value="OMJ76503.1"/>
    <property type="molecule type" value="Genomic_DNA"/>
</dbReference>
<keyword evidence="1" id="KW-0067">ATP-binding</keyword>
<dbReference type="InterPro" id="IPR002498">
    <property type="entry name" value="PInositol-4-P-4/5-kinase_core"/>
</dbReference>
<sequence>MWAYHLINWFLAITLCVLLYIYNAYGISGLHTCSVTNNHPMHSLEYIPFILNLPIMWFSVIYAIKKLDRKYVSTIMNFTLIVFSVSLTWFFPTFFKMIVILTGKSGNWTFIAFFIGTLSGTFVGLSRLINKKVMKDIKKHYDQWSIELKSFNLRRDRVETHDGIEQLLDFTSSLFGSEDLDFFTNFHESISKQSILAILVTLIIKYRKEANHKIIYCKTDQHKNISMNSRDFEAVASFYGIPKIQQLYNSKTKLTTYFPDYFTRIINFLEIDPKDIHNSLLNHGNLTKIKQFITMSGGNSDSVIFSTADEKFIIKTITKEEKNVFCKELLRVYLKRIESNPESKLVRIFGVFKLHPVQQYFILMENIIPFSSEAYIFDLKGSSIGRYVEINKGENIMQGIILKDENFRISNMKILLPNKEYMEIIKILEDDMKILLDLNIMDYSLLIGFYEQGHLLENSNFRHVLQYDGKIYAIGLIDIFQKYNKMKISERVFKKVFFRNSLKLSVQPSESYYARLTEFMRDIFSPLD</sequence>
<evidence type="ECO:0000313" key="4">
    <source>
        <dbReference type="EMBL" id="OMJ76503.1"/>
    </source>
</evidence>
<dbReference type="Gene3D" id="3.30.810.10">
    <property type="entry name" value="2-Layer Sandwich"/>
    <property type="match status" value="1"/>
</dbReference>
<dbReference type="SUPFAM" id="SSF56104">
    <property type="entry name" value="SAICAR synthase-like"/>
    <property type="match status" value="1"/>
</dbReference>
<feature type="transmembrane region" description="Helical" evidence="2">
    <location>
        <begin position="76"/>
        <end position="102"/>
    </location>
</feature>
<feature type="transmembrane region" description="Helical" evidence="2">
    <location>
        <begin position="108"/>
        <end position="129"/>
    </location>
</feature>
<dbReference type="OrthoDB" id="313590at2759"/>
<keyword evidence="2" id="KW-1133">Transmembrane helix</keyword>
<evidence type="ECO:0000256" key="2">
    <source>
        <dbReference type="SAM" id="Phobius"/>
    </source>
</evidence>
<dbReference type="GO" id="GO:0005886">
    <property type="term" value="C:plasma membrane"/>
    <property type="evidence" value="ECO:0007669"/>
    <property type="project" value="TreeGrafter"/>
</dbReference>
<dbReference type="CDD" id="cd00139">
    <property type="entry name" value="PIPKc"/>
    <property type="match status" value="1"/>
</dbReference>
<dbReference type="GO" id="GO:0046854">
    <property type="term" value="P:phosphatidylinositol phosphate biosynthetic process"/>
    <property type="evidence" value="ECO:0007669"/>
    <property type="project" value="TreeGrafter"/>
</dbReference>
<keyword evidence="2" id="KW-0472">Membrane</keyword>